<protein>
    <submittedName>
        <fullName evidence="3">Winged helix-turn-helix domain-containing protein</fullName>
    </submittedName>
</protein>
<sequence length="129" mass="14948">MNYQLYGYLIDKDFHFDIENRCLYRLSASGSEKNLLFGALFLNQTMMNVLLYLLQNGRSRSVPKGELLKKIWEEHNLSPSTQRLWQVLTSLNKKLTTLGIPEGFIYYSKGEGYRIVHNDIVPLFKKAAA</sequence>
<dbReference type="SUPFAM" id="SSF46894">
    <property type="entry name" value="C-terminal effector domain of the bipartite response regulators"/>
    <property type="match status" value="1"/>
</dbReference>
<evidence type="ECO:0000313" key="3">
    <source>
        <dbReference type="EMBL" id="MBJ8382032.1"/>
    </source>
</evidence>
<evidence type="ECO:0000256" key="1">
    <source>
        <dbReference type="ARBA" id="ARBA00023125"/>
    </source>
</evidence>
<dbReference type="EMBL" id="JADWND010000006">
    <property type="protein sequence ID" value="MBJ8382032.1"/>
    <property type="molecule type" value="Genomic_DNA"/>
</dbReference>
<gene>
    <name evidence="3" type="ORF">I6M88_13790</name>
</gene>
<dbReference type="RefSeq" id="WP_200035522.1">
    <property type="nucleotide sequence ID" value="NZ_JADWND010000006.1"/>
</dbReference>
<keyword evidence="1" id="KW-0238">DNA-binding</keyword>
<evidence type="ECO:0000259" key="2">
    <source>
        <dbReference type="Pfam" id="PF00486"/>
    </source>
</evidence>
<dbReference type="InterPro" id="IPR001867">
    <property type="entry name" value="OmpR/PhoB-type_DNA-bd"/>
</dbReference>
<dbReference type="InterPro" id="IPR016032">
    <property type="entry name" value="Sig_transdc_resp-reg_C-effctor"/>
</dbReference>
<keyword evidence="4" id="KW-1185">Reference proteome</keyword>
<reference evidence="3 4" key="1">
    <citation type="submission" date="2020-11" db="EMBL/GenBank/DDBJ databases">
        <title>Enhanced detection system for hospital associated transmission using whole genome sequencing surveillance.</title>
        <authorList>
            <person name="Harrison L.H."/>
            <person name="Van Tyne D."/>
            <person name="Marsh J.W."/>
            <person name="Griffith M.P."/>
            <person name="Snyder D.J."/>
            <person name="Cooper V.S."/>
            <person name="Mustapha M."/>
        </authorList>
    </citation>
    <scope>NUCLEOTIDE SEQUENCE [LARGE SCALE GENOMIC DNA]</scope>
    <source>
        <strain evidence="3 4">CB00117</strain>
    </source>
</reference>
<organism evidence="3 4">
    <name type="scientific">Citrobacter sedlakii</name>
    <dbReference type="NCBI Taxonomy" id="67826"/>
    <lineage>
        <taxon>Bacteria</taxon>
        <taxon>Pseudomonadati</taxon>
        <taxon>Pseudomonadota</taxon>
        <taxon>Gammaproteobacteria</taxon>
        <taxon>Enterobacterales</taxon>
        <taxon>Enterobacteriaceae</taxon>
        <taxon>Citrobacter</taxon>
        <taxon>Citrobacter freundii complex</taxon>
    </lineage>
</organism>
<dbReference type="Pfam" id="PF00486">
    <property type="entry name" value="Trans_reg_C"/>
    <property type="match status" value="1"/>
</dbReference>
<dbReference type="InterPro" id="IPR036388">
    <property type="entry name" value="WH-like_DNA-bd_sf"/>
</dbReference>
<proteinExistence type="predicted"/>
<accession>A0ABS0ZV69</accession>
<dbReference type="Proteomes" id="UP000746649">
    <property type="component" value="Unassembled WGS sequence"/>
</dbReference>
<name>A0ABS0ZV69_9ENTR</name>
<feature type="domain" description="OmpR/PhoB-type" evidence="2">
    <location>
        <begin position="42"/>
        <end position="115"/>
    </location>
</feature>
<dbReference type="Gene3D" id="1.10.10.10">
    <property type="entry name" value="Winged helix-like DNA-binding domain superfamily/Winged helix DNA-binding domain"/>
    <property type="match status" value="1"/>
</dbReference>
<evidence type="ECO:0000313" key="4">
    <source>
        <dbReference type="Proteomes" id="UP000746649"/>
    </source>
</evidence>
<comment type="caution">
    <text evidence="3">The sequence shown here is derived from an EMBL/GenBank/DDBJ whole genome shotgun (WGS) entry which is preliminary data.</text>
</comment>